<name>A0A9D1Y9F2_9FIRM</name>
<dbReference type="Gene3D" id="2.30.320.10">
    <property type="entry name" value="YwqG-like"/>
    <property type="match status" value="1"/>
</dbReference>
<dbReference type="SUPFAM" id="SSF103032">
    <property type="entry name" value="Hypothetical protein YwqG"/>
    <property type="match status" value="1"/>
</dbReference>
<reference evidence="1" key="2">
    <citation type="submission" date="2021-04" db="EMBL/GenBank/DDBJ databases">
        <authorList>
            <person name="Gilroy R."/>
        </authorList>
    </citation>
    <scope>NUCLEOTIDE SEQUENCE</scope>
    <source>
        <strain evidence="1">ChiBcec16_6824</strain>
    </source>
</reference>
<sequence>MGKRKSNFNGPAQKEALRGQQALEELWRQTGKPVCKLSLSNQPTTLFDSRMGGVPYCPHDGALPMGKNGEPLRLIAQINFAQMPPMYPFPDSGMLQLFLPDHDPLRGYRGMECWAEQQNWKVIYYPHLDSTVTEEEVAAKLTIGPVKVAKEGEVSLHSNILLNDIVYKLHFGGAKQEGTLGTEGITLSDYRFQTQFQAVYQKLFPGEGPIEFCPKRPEVRPKPMDWIWADEIWKKLRRKAYAKYPKLGGFPTFTKSDPRTVLPEVTEDQCPWDTILLQVDSLFLDVNNPLCGYSPLTFGPDGIATFFIREEDLLRQDFSRVGYYWTDDSDHESFQDYYGPDYQPSERHKLFP</sequence>
<protein>
    <submittedName>
        <fullName evidence="1">DUF1963 domain-containing protein</fullName>
    </submittedName>
</protein>
<evidence type="ECO:0000313" key="1">
    <source>
        <dbReference type="EMBL" id="HIY21735.1"/>
    </source>
</evidence>
<dbReference type="InterPro" id="IPR015315">
    <property type="entry name" value="DUF1963"/>
</dbReference>
<dbReference type="Pfam" id="PF09234">
    <property type="entry name" value="DUF1963"/>
    <property type="match status" value="1"/>
</dbReference>
<dbReference type="PANTHER" id="PTHR36436:SF6">
    <property type="entry name" value="SLL5081 PROTEIN"/>
    <property type="match status" value="1"/>
</dbReference>
<dbReference type="EMBL" id="DXDX01000138">
    <property type="protein sequence ID" value="HIY21735.1"/>
    <property type="molecule type" value="Genomic_DNA"/>
</dbReference>
<gene>
    <name evidence="1" type="ORF">H9841_07545</name>
</gene>
<dbReference type="PANTHER" id="PTHR36436">
    <property type="entry name" value="SLL5081 PROTEIN"/>
    <property type="match status" value="1"/>
</dbReference>
<accession>A0A9D1Y9F2</accession>
<dbReference type="AlphaFoldDB" id="A0A9D1Y9F2"/>
<comment type="caution">
    <text evidence="1">The sequence shown here is derived from an EMBL/GenBank/DDBJ whole genome shotgun (WGS) entry which is preliminary data.</text>
</comment>
<dbReference type="InterPro" id="IPR035948">
    <property type="entry name" value="YwqG-like_sf"/>
</dbReference>
<proteinExistence type="predicted"/>
<reference evidence="1" key="1">
    <citation type="journal article" date="2021" name="PeerJ">
        <title>Extensive microbial diversity within the chicken gut microbiome revealed by metagenomics and culture.</title>
        <authorList>
            <person name="Gilroy R."/>
            <person name="Ravi A."/>
            <person name="Getino M."/>
            <person name="Pursley I."/>
            <person name="Horton D.L."/>
            <person name="Alikhan N.F."/>
            <person name="Baker D."/>
            <person name="Gharbi K."/>
            <person name="Hall N."/>
            <person name="Watson M."/>
            <person name="Adriaenssens E.M."/>
            <person name="Foster-Nyarko E."/>
            <person name="Jarju S."/>
            <person name="Secka A."/>
            <person name="Antonio M."/>
            <person name="Oren A."/>
            <person name="Chaudhuri R.R."/>
            <person name="La Ragione R."/>
            <person name="Hildebrand F."/>
            <person name="Pallen M.J."/>
        </authorList>
    </citation>
    <scope>NUCLEOTIDE SEQUENCE</scope>
    <source>
        <strain evidence="1">ChiBcec16_6824</strain>
    </source>
</reference>
<evidence type="ECO:0000313" key="2">
    <source>
        <dbReference type="Proteomes" id="UP000823868"/>
    </source>
</evidence>
<organism evidence="1 2">
    <name type="scientific">Candidatus Flavonifractor merdigallinarum</name>
    <dbReference type="NCBI Taxonomy" id="2838589"/>
    <lineage>
        <taxon>Bacteria</taxon>
        <taxon>Bacillati</taxon>
        <taxon>Bacillota</taxon>
        <taxon>Clostridia</taxon>
        <taxon>Eubacteriales</taxon>
        <taxon>Oscillospiraceae</taxon>
        <taxon>Flavonifractor</taxon>
    </lineage>
</organism>
<dbReference type="Proteomes" id="UP000823868">
    <property type="component" value="Unassembled WGS sequence"/>
</dbReference>